<dbReference type="KEGG" id="aarc:G127AT_14690"/>
<dbReference type="Gene3D" id="3.40.50.450">
    <property type="match status" value="1"/>
</dbReference>
<dbReference type="PANTHER" id="PTHR43022">
    <property type="entry name" value="PROTEIN SMF"/>
    <property type="match status" value="1"/>
</dbReference>
<dbReference type="InterPro" id="IPR036388">
    <property type="entry name" value="WH-like_DNA-bd_sf"/>
</dbReference>
<gene>
    <name evidence="5" type="primary">dprA</name>
    <name evidence="5" type="ORF">G127AT_14690</name>
</gene>
<evidence type="ECO:0000259" key="3">
    <source>
        <dbReference type="Pfam" id="PF02481"/>
    </source>
</evidence>
<evidence type="ECO:0000313" key="6">
    <source>
        <dbReference type="Proteomes" id="UP000671914"/>
    </source>
</evidence>
<dbReference type="InterPro" id="IPR041614">
    <property type="entry name" value="DprA_WH"/>
</dbReference>
<dbReference type="SUPFAM" id="SSF102405">
    <property type="entry name" value="MCP/YpsA-like"/>
    <property type="match status" value="1"/>
</dbReference>
<proteinExistence type="inferred from homology"/>
<dbReference type="GO" id="GO:0009294">
    <property type="term" value="P:DNA-mediated transformation"/>
    <property type="evidence" value="ECO:0007669"/>
    <property type="project" value="InterPro"/>
</dbReference>
<feature type="domain" description="DprA winged helix" evidence="4">
    <location>
        <begin position="357"/>
        <end position="417"/>
    </location>
</feature>
<evidence type="ECO:0000313" key="5">
    <source>
        <dbReference type="EMBL" id="QTX04492.1"/>
    </source>
</evidence>
<organism evidence="5 6">
    <name type="scientific">Agromyces archimandritae</name>
    <dbReference type="NCBI Taxonomy" id="2781962"/>
    <lineage>
        <taxon>Bacteria</taxon>
        <taxon>Bacillati</taxon>
        <taxon>Actinomycetota</taxon>
        <taxon>Actinomycetes</taxon>
        <taxon>Micrococcales</taxon>
        <taxon>Microbacteriaceae</taxon>
        <taxon>Agromyces</taxon>
    </lineage>
</organism>
<evidence type="ECO:0000256" key="1">
    <source>
        <dbReference type="ARBA" id="ARBA00006525"/>
    </source>
</evidence>
<feature type="domain" description="Smf/DprA SLOG" evidence="3">
    <location>
        <begin position="128"/>
        <end position="331"/>
    </location>
</feature>
<evidence type="ECO:0000259" key="4">
    <source>
        <dbReference type="Pfam" id="PF17782"/>
    </source>
</evidence>
<dbReference type="Pfam" id="PF02481">
    <property type="entry name" value="DNA_processg_A"/>
    <property type="match status" value="1"/>
</dbReference>
<dbReference type="NCBIfam" id="TIGR00732">
    <property type="entry name" value="dprA"/>
    <property type="match status" value="1"/>
</dbReference>
<reference evidence="5" key="1">
    <citation type="submission" date="2021-03" db="EMBL/GenBank/DDBJ databases">
        <title>Agromyces archimandritus sp. nov., isolated from the cockroach Archimandrita tessellata.</title>
        <authorList>
            <person name="Guzman J."/>
            <person name="Ortuzar M."/>
            <person name="Poehlein A."/>
            <person name="Daniel R."/>
            <person name="Trujillo M."/>
            <person name="Vilcinskas A."/>
        </authorList>
    </citation>
    <scope>NUCLEOTIDE SEQUENCE</scope>
    <source>
        <strain evidence="5">G127AT</strain>
    </source>
</reference>
<dbReference type="RefSeq" id="WP_210898134.1">
    <property type="nucleotide sequence ID" value="NZ_CP071696.1"/>
</dbReference>
<dbReference type="InterPro" id="IPR057666">
    <property type="entry name" value="DrpA_SLOG"/>
</dbReference>
<name>A0A975IND0_9MICO</name>
<protein>
    <submittedName>
        <fullName evidence="5">DNA-processing protein DprA</fullName>
    </submittedName>
</protein>
<comment type="similarity">
    <text evidence="1">Belongs to the DprA/Smf family.</text>
</comment>
<feature type="region of interest" description="Disordered" evidence="2">
    <location>
        <begin position="347"/>
        <end position="370"/>
    </location>
</feature>
<dbReference type="PANTHER" id="PTHR43022:SF1">
    <property type="entry name" value="PROTEIN SMF"/>
    <property type="match status" value="1"/>
</dbReference>
<keyword evidence="6" id="KW-1185">Reference proteome</keyword>
<evidence type="ECO:0000256" key="2">
    <source>
        <dbReference type="SAM" id="MobiDB-lite"/>
    </source>
</evidence>
<accession>A0A975IND0</accession>
<dbReference type="Proteomes" id="UP000671914">
    <property type="component" value="Chromosome"/>
</dbReference>
<dbReference type="InterPro" id="IPR003488">
    <property type="entry name" value="DprA"/>
</dbReference>
<dbReference type="Gene3D" id="1.10.10.10">
    <property type="entry name" value="Winged helix-like DNA-binding domain superfamily/Winged helix DNA-binding domain"/>
    <property type="match status" value="1"/>
</dbReference>
<dbReference type="Pfam" id="PF17782">
    <property type="entry name" value="WHD_DprA"/>
    <property type="match status" value="1"/>
</dbReference>
<sequence length="425" mass="42599">MTETIPAATVGASGPLSPAALHGELGAVRRGLRATDDEELLARVVLAALAEPGDGVAGRLAAALGHARLAALLRAGTGAAALHEAAVAAGETLAARQLGQAMDRWRPRMDAARIALGVRRAAAIGARLLVPGDEAWPSGLDDLGEHAPHLLWVRGDPGALRTPGVALVGARAATGYGQGVAIELAAGLADRGMGVVSGGAYGIDGAAHRSALASGGTTVAYLAGGIDRLYPAGHEELLRSIIERGAVASEVPPGSAPTKWRFLQRNRCIAAASAATVVVEAGLRSGSLNTAAHAATLGRPLGAVPGPVTSPASAGCHRLLREFDAVCIVDAGQAGELAGIEPGELDRPAASTAAASPAPPQPARAGSTEVRVRDALSRRTARSVGEIAARSGLSTAEVMGVLGRLDLEGAASRRPEGWVAVRAAG</sequence>
<dbReference type="EMBL" id="CP071696">
    <property type="protein sequence ID" value="QTX04492.1"/>
    <property type="molecule type" value="Genomic_DNA"/>
</dbReference>
<dbReference type="AlphaFoldDB" id="A0A975IND0"/>